<protein>
    <submittedName>
        <fullName evidence="1">Uncharacterized protein</fullName>
    </submittedName>
</protein>
<reference evidence="1 2" key="1">
    <citation type="submission" date="2018-11" db="EMBL/GenBank/DDBJ databases">
        <authorList>
            <consortium name="Pathogen Informatics"/>
        </authorList>
    </citation>
    <scope>NUCLEOTIDE SEQUENCE [LARGE SCALE GENOMIC DNA]</scope>
</reference>
<dbReference type="AlphaFoldDB" id="A0A3P7HZ76"/>
<name>A0A3P7HZ76_STRVU</name>
<proteinExistence type="predicted"/>
<keyword evidence="2" id="KW-1185">Reference proteome</keyword>
<evidence type="ECO:0000313" key="2">
    <source>
        <dbReference type="Proteomes" id="UP000270094"/>
    </source>
</evidence>
<dbReference type="EMBL" id="UYYB01002760">
    <property type="protein sequence ID" value="VDM66411.1"/>
    <property type="molecule type" value="Genomic_DNA"/>
</dbReference>
<gene>
    <name evidence="1" type="ORF">SVUK_LOCUS1409</name>
</gene>
<organism evidence="1 2">
    <name type="scientific">Strongylus vulgaris</name>
    <name type="common">Blood worm</name>
    <dbReference type="NCBI Taxonomy" id="40348"/>
    <lineage>
        <taxon>Eukaryota</taxon>
        <taxon>Metazoa</taxon>
        <taxon>Ecdysozoa</taxon>
        <taxon>Nematoda</taxon>
        <taxon>Chromadorea</taxon>
        <taxon>Rhabditida</taxon>
        <taxon>Rhabditina</taxon>
        <taxon>Rhabditomorpha</taxon>
        <taxon>Strongyloidea</taxon>
        <taxon>Strongylidae</taxon>
        <taxon>Strongylus</taxon>
    </lineage>
</organism>
<accession>A0A3P7HZ76</accession>
<sequence>MCEWGGVSDNERKGEQQQQQLNELFTLLPTPLIAELKLSQNE</sequence>
<evidence type="ECO:0000313" key="1">
    <source>
        <dbReference type="EMBL" id="VDM66411.1"/>
    </source>
</evidence>
<dbReference type="Proteomes" id="UP000270094">
    <property type="component" value="Unassembled WGS sequence"/>
</dbReference>